<comment type="caution">
    <text evidence="2">The sequence shown here is derived from an EMBL/GenBank/DDBJ whole genome shotgun (WGS) entry which is preliminary data.</text>
</comment>
<evidence type="ECO:0000256" key="1">
    <source>
        <dbReference type="SAM" id="Phobius"/>
    </source>
</evidence>
<accession>A0A392TZQ6</accession>
<keyword evidence="3" id="KW-1185">Reference proteome</keyword>
<protein>
    <submittedName>
        <fullName evidence="2">Uncharacterized protein</fullName>
    </submittedName>
</protein>
<keyword evidence="1" id="KW-1133">Transmembrane helix</keyword>
<dbReference type="AlphaFoldDB" id="A0A392TZQ6"/>
<organism evidence="2 3">
    <name type="scientific">Trifolium medium</name>
    <dbReference type="NCBI Taxonomy" id="97028"/>
    <lineage>
        <taxon>Eukaryota</taxon>
        <taxon>Viridiplantae</taxon>
        <taxon>Streptophyta</taxon>
        <taxon>Embryophyta</taxon>
        <taxon>Tracheophyta</taxon>
        <taxon>Spermatophyta</taxon>
        <taxon>Magnoliopsida</taxon>
        <taxon>eudicotyledons</taxon>
        <taxon>Gunneridae</taxon>
        <taxon>Pentapetalae</taxon>
        <taxon>rosids</taxon>
        <taxon>fabids</taxon>
        <taxon>Fabales</taxon>
        <taxon>Fabaceae</taxon>
        <taxon>Papilionoideae</taxon>
        <taxon>50 kb inversion clade</taxon>
        <taxon>NPAAA clade</taxon>
        <taxon>Hologalegina</taxon>
        <taxon>IRL clade</taxon>
        <taxon>Trifolieae</taxon>
        <taxon>Trifolium</taxon>
    </lineage>
</organism>
<feature type="non-terminal residue" evidence="2">
    <location>
        <position position="1"/>
    </location>
</feature>
<keyword evidence="1" id="KW-0472">Membrane</keyword>
<dbReference type="Proteomes" id="UP000265520">
    <property type="component" value="Unassembled WGS sequence"/>
</dbReference>
<feature type="transmembrane region" description="Helical" evidence="1">
    <location>
        <begin position="20"/>
        <end position="39"/>
    </location>
</feature>
<evidence type="ECO:0000313" key="3">
    <source>
        <dbReference type="Proteomes" id="UP000265520"/>
    </source>
</evidence>
<sequence length="44" mass="4603">AVALQLQQECETSVNSYTGVMTALLILNCQGLVASILLGETPLP</sequence>
<evidence type="ECO:0000313" key="2">
    <source>
        <dbReference type="EMBL" id="MCI65924.1"/>
    </source>
</evidence>
<reference evidence="2 3" key="1">
    <citation type="journal article" date="2018" name="Front. Plant Sci.">
        <title>Red Clover (Trifolium pratense) and Zigzag Clover (T. medium) - A Picture of Genomic Similarities and Differences.</title>
        <authorList>
            <person name="Dluhosova J."/>
            <person name="Istvanek J."/>
            <person name="Nedelnik J."/>
            <person name="Repkova J."/>
        </authorList>
    </citation>
    <scope>NUCLEOTIDE SEQUENCE [LARGE SCALE GENOMIC DNA]</scope>
    <source>
        <strain evidence="3">cv. 10/8</strain>
        <tissue evidence="2">Leaf</tissue>
    </source>
</reference>
<dbReference type="EMBL" id="LXQA010685233">
    <property type="protein sequence ID" value="MCI65924.1"/>
    <property type="molecule type" value="Genomic_DNA"/>
</dbReference>
<proteinExistence type="predicted"/>
<name>A0A392TZQ6_9FABA</name>
<keyword evidence="1" id="KW-0812">Transmembrane</keyword>